<keyword evidence="3" id="KW-1185">Reference proteome</keyword>
<name>A0AAN7BM08_9PEZI</name>
<sequence>MRIMRKQNSERYLCKTRNVLGCCLFLLCVHAGMMIVFTWKGIFGGRKGAGMVNFSGKKDIPYFSSVFSSFLLVTQTQSLLSCLFKLIAWLYVRWKVLFFTLHKKRY</sequence>
<proteinExistence type="predicted"/>
<organism evidence="2 3">
    <name type="scientific">Podospora fimiseda</name>
    <dbReference type="NCBI Taxonomy" id="252190"/>
    <lineage>
        <taxon>Eukaryota</taxon>
        <taxon>Fungi</taxon>
        <taxon>Dikarya</taxon>
        <taxon>Ascomycota</taxon>
        <taxon>Pezizomycotina</taxon>
        <taxon>Sordariomycetes</taxon>
        <taxon>Sordariomycetidae</taxon>
        <taxon>Sordariales</taxon>
        <taxon>Podosporaceae</taxon>
        <taxon>Podospora</taxon>
    </lineage>
</organism>
<reference evidence="2" key="2">
    <citation type="submission" date="2023-05" db="EMBL/GenBank/DDBJ databases">
        <authorList>
            <consortium name="Lawrence Berkeley National Laboratory"/>
            <person name="Steindorff A."/>
            <person name="Hensen N."/>
            <person name="Bonometti L."/>
            <person name="Westerberg I."/>
            <person name="Brannstrom I.O."/>
            <person name="Guillou S."/>
            <person name="Cros-Aarteil S."/>
            <person name="Calhoun S."/>
            <person name="Haridas S."/>
            <person name="Kuo A."/>
            <person name="Mondo S."/>
            <person name="Pangilinan J."/>
            <person name="Riley R."/>
            <person name="Labutti K."/>
            <person name="Andreopoulos B."/>
            <person name="Lipzen A."/>
            <person name="Chen C."/>
            <person name="Yanf M."/>
            <person name="Daum C."/>
            <person name="Ng V."/>
            <person name="Clum A."/>
            <person name="Ohm R."/>
            <person name="Martin F."/>
            <person name="Silar P."/>
            <person name="Natvig D."/>
            <person name="Lalanne C."/>
            <person name="Gautier V."/>
            <person name="Ament-Velasquez S.L."/>
            <person name="Kruys A."/>
            <person name="Hutchinson M.I."/>
            <person name="Powell A.J."/>
            <person name="Barry K."/>
            <person name="Miller A.N."/>
            <person name="Grigoriev I.V."/>
            <person name="Debuchy R."/>
            <person name="Gladieux P."/>
            <person name="Thoren M.H."/>
            <person name="Johannesson H."/>
        </authorList>
    </citation>
    <scope>NUCLEOTIDE SEQUENCE</scope>
    <source>
        <strain evidence="2">CBS 990.96</strain>
    </source>
</reference>
<accession>A0AAN7BM08</accession>
<reference evidence="2" key="1">
    <citation type="journal article" date="2023" name="Mol. Phylogenet. Evol.">
        <title>Genome-scale phylogeny and comparative genomics of the fungal order Sordariales.</title>
        <authorList>
            <person name="Hensen N."/>
            <person name="Bonometti L."/>
            <person name="Westerberg I."/>
            <person name="Brannstrom I.O."/>
            <person name="Guillou S."/>
            <person name="Cros-Aarteil S."/>
            <person name="Calhoun S."/>
            <person name="Haridas S."/>
            <person name="Kuo A."/>
            <person name="Mondo S."/>
            <person name="Pangilinan J."/>
            <person name="Riley R."/>
            <person name="LaButti K."/>
            <person name="Andreopoulos B."/>
            <person name="Lipzen A."/>
            <person name="Chen C."/>
            <person name="Yan M."/>
            <person name="Daum C."/>
            <person name="Ng V."/>
            <person name="Clum A."/>
            <person name="Steindorff A."/>
            <person name="Ohm R.A."/>
            <person name="Martin F."/>
            <person name="Silar P."/>
            <person name="Natvig D.O."/>
            <person name="Lalanne C."/>
            <person name="Gautier V."/>
            <person name="Ament-Velasquez S.L."/>
            <person name="Kruys A."/>
            <person name="Hutchinson M.I."/>
            <person name="Powell A.J."/>
            <person name="Barry K."/>
            <person name="Miller A.N."/>
            <person name="Grigoriev I.V."/>
            <person name="Debuchy R."/>
            <person name="Gladieux P."/>
            <person name="Hiltunen Thoren M."/>
            <person name="Johannesson H."/>
        </authorList>
    </citation>
    <scope>NUCLEOTIDE SEQUENCE</scope>
    <source>
        <strain evidence="2">CBS 990.96</strain>
    </source>
</reference>
<evidence type="ECO:0000313" key="3">
    <source>
        <dbReference type="Proteomes" id="UP001301958"/>
    </source>
</evidence>
<dbReference type="Proteomes" id="UP001301958">
    <property type="component" value="Unassembled WGS sequence"/>
</dbReference>
<keyword evidence="1" id="KW-0812">Transmembrane</keyword>
<feature type="transmembrane region" description="Helical" evidence="1">
    <location>
        <begin position="20"/>
        <end position="42"/>
    </location>
</feature>
<dbReference type="AlphaFoldDB" id="A0AAN7BM08"/>
<keyword evidence="1" id="KW-1133">Transmembrane helix</keyword>
<evidence type="ECO:0000256" key="1">
    <source>
        <dbReference type="SAM" id="Phobius"/>
    </source>
</evidence>
<evidence type="ECO:0000313" key="2">
    <source>
        <dbReference type="EMBL" id="KAK4225760.1"/>
    </source>
</evidence>
<comment type="caution">
    <text evidence="2">The sequence shown here is derived from an EMBL/GenBank/DDBJ whole genome shotgun (WGS) entry which is preliminary data.</text>
</comment>
<gene>
    <name evidence="2" type="ORF">QBC38DRAFT_482219</name>
</gene>
<protein>
    <submittedName>
        <fullName evidence="2">Uncharacterized protein</fullName>
    </submittedName>
</protein>
<dbReference type="EMBL" id="MU865360">
    <property type="protein sequence ID" value="KAK4225760.1"/>
    <property type="molecule type" value="Genomic_DNA"/>
</dbReference>
<keyword evidence="1" id="KW-0472">Membrane</keyword>
<feature type="transmembrane region" description="Helical" evidence="1">
    <location>
        <begin position="62"/>
        <end position="92"/>
    </location>
</feature>